<dbReference type="EC" id="3.5.2.6" evidence="3"/>
<feature type="domain" description="Beta-lactamase class A catalytic" evidence="6">
    <location>
        <begin position="91"/>
        <end position="350"/>
    </location>
</feature>
<feature type="chain" id="PRO_5038069482" description="beta-lactamase" evidence="5">
    <location>
        <begin position="20"/>
        <end position="418"/>
    </location>
</feature>
<evidence type="ECO:0000259" key="6">
    <source>
        <dbReference type="Pfam" id="PF13354"/>
    </source>
</evidence>
<feature type="signal peptide" evidence="5">
    <location>
        <begin position="1"/>
        <end position="19"/>
    </location>
</feature>
<dbReference type="InterPro" id="IPR012338">
    <property type="entry name" value="Beta-lactam/transpept-like"/>
</dbReference>
<feature type="region of interest" description="Disordered" evidence="4">
    <location>
        <begin position="385"/>
        <end position="405"/>
    </location>
</feature>
<dbReference type="SUPFAM" id="SSF56601">
    <property type="entry name" value="beta-lactamase/transpeptidase-like"/>
    <property type="match status" value="1"/>
</dbReference>
<protein>
    <recommendedName>
        <fullName evidence="3">beta-lactamase</fullName>
        <ecNumber evidence="3">3.5.2.6</ecNumber>
    </recommendedName>
</protein>
<evidence type="ECO:0000256" key="5">
    <source>
        <dbReference type="SAM" id="SignalP"/>
    </source>
</evidence>
<dbReference type="GO" id="GO:0030655">
    <property type="term" value="P:beta-lactam antibiotic catabolic process"/>
    <property type="evidence" value="ECO:0007669"/>
    <property type="project" value="InterPro"/>
</dbReference>
<dbReference type="AlphaFoldDB" id="A0A975D6G7"/>
<proteinExistence type="inferred from homology"/>
<dbReference type="Proteomes" id="UP000664914">
    <property type="component" value="Chromosome"/>
</dbReference>
<dbReference type="PROSITE" id="PS51257">
    <property type="entry name" value="PROKAR_LIPOPROTEIN"/>
    <property type="match status" value="1"/>
</dbReference>
<dbReference type="PANTHER" id="PTHR35333:SF3">
    <property type="entry name" value="BETA-LACTAMASE-TYPE TRANSPEPTIDASE FOLD CONTAINING PROTEIN"/>
    <property type="match status" value="1"/>
</dbReference>
<dbReference type="PANTHER" id="PTHR35333">
    <property type="entry name" value="BETA-LACTAMASE"/>
    <property type="match status" value="1"/>
</dbReference>
<evidence type="ECO:0000256" key="3">
    <source>
        <dbReference type="ARBA" id="ARBA00012865"/>
    </source>
</evidence>
<dbReference type="Gene3D" id="3.40.710.10">
    <property type="entry name" value="DD-peptidase/beta-lactamase superfamily"/>
    <property type="match status" value="1"/>
</dbReference>
<dbReference type="RefSeq" id="WP_208633645.1">
    <property type="nucleotide sequence ID" value="NZ_CP059319.1"/>
</dbReference>
<dbReference type="GO" id="GO:0046677">
    <property type="term" value="P:response to antibiotic"/>
    <property type="evidence" value="ECO:0007669"/>
    <property type="project" value="InterPro"/>
</dbReference>
<evidence type="ECO:0000256" key="2">
    <source>
        <dbReference type="ARBA" id="ARBA00009009"/>
    </source>
</evidence>
<gene>
    <name evidence="7" type="ORF">HRJ34_06510</name>
</gene>
<name>A0A975D6G7_9SPHN</name>
<comment type="similarity">
    <text evidence="2">Belongs to the class-A beta-lactamase family.</text>
</comment>
<sequence>MTARRGKVHIRPIPLALLAAVLLTTGCQRTETLGREAQAPAPARIAALAPSAPAVRQEPVVVTLAPPVPSAALALDAAIDRLGRRFPGDVGLAVRDVQTGWTSHHRGLDYFPQQSVSKLWVSLTALDEVDSGRLDLSRALTVTAKDLTLFHQPIRALALRPGGFQTTGDDLMVRALTQSDNSANDRLLHQVGGPDAVRATLRGKAIAGIRFGPGEPRLQATIAGLDWQPDWAGGTGFYTARDALPARTRRAAFDEYLADPIDGATPIAMVDTLARLRRGDLLSPASTAKMTAIMEETRTGALRLKAGLKPGWRLAHKTGTGQVYQGEQAGYNDVGILTSPEGRSYAVAVMIGRTGRPLAERMKLMQSVVAATIAYDAALAAQRAAAPHDPNGSDPAPDGGPVTVAQDALQHLAVRAAR</sequence>
<dbReference type="InterPro" id="IPR000871">
    <property type="entry name" value="Beta-lactam_class-A"/>
</dbReference>
<reference evidence="7" key="2">
    <citation type="submission" date="2021-04" db="EMBL/GenBank/DDBJ databases">
        <title>Isolation and genomic analysis of the ibuprofen-degrading bacterium Sphingomonas strain MPO218.</title>
        <authorList>
            <person name="Aulestia M."/>
            <person name="Flores A."/>
            <person name="Mangas E.L."/>
            <person name="Perez-Pulido A.J."/>
            <person name="Santero E."/>
            <person name="Camacho E.M."/>
        </authorList>
    </citation>
    <scope>NUCLEOTIDE SEQUENCE</scope>
    <source>
        <strain evidence="7">MPO218</strain>
    </source>
</reference>
<evidence type="ECO:0000313" key="8">
    <source>
        <dbReference type="Proteomes" id="UP000664914"/>
    </source>
</evidence>
<dbReference type="InterPro" id="IPR045155">
    <property type="entry name" value="Beta-lactam_cat"/>
</dbReference>
<reference evidence="7" key="1">
    <citation type="submission" date="2020-07" db="EMBL/GenBank/DDBJ databases">
        <authorList>
            <person name="Camacho E."/>
        </authorList>
    </citation>
    <scope>NUCLEOTIDE SEQUENCE</scope>
    <source>
        <strain evidence="7">MPO218</strain>
    </source>
</reference>
<keyword evidence="7" id="KW-0378">Hydrolase</keyword>
<keyword evidence="5" id="KW-0732">Signal</keyword>
<dbReference type="Pfam" id="PF13354">
    <property type="entry name" value="Beta-lactamase2"/>
    <property type="match status" value="1"/>
</dbReference>
<organism evidence="7 8">
    <name type="scientific">Rhizorhabdus wittichii</name>
    <dbReference type="NCBI Taxonomy" id="160791"/>
    <lineage>
        <taxon>Bacteria</taxon>
        <taxon>Pseudomonadati</taxon>
        <taxon>Pseudomonadota</taxon>
        <taxon>Alphaproteobacteria</taxon>
        <taxon>Sphingomonadales</taxon>
        <taxon>Sphingomonadaceae</taxon>
        <taxon>Rhizorhabdus</taxon>
    </lineage>
</organism>
<evidence type="ECO:0000313" key="7">
    <source>
        <dbReference type="EMBL" id="QTH23156.1"/>
    </source>
</evidence>
<evidence type="ECO:0000256" key="4">
    <source>
        <dbReference type="SAM" id="MobiDB-lite"/>
    </source>
</evidence>
<dbReference type="EMBL" id="CP059319">
    <property type="protein sequence ID" value="QTH23156.1"/>
    <property type="molecule type" value="Genomic_DNA"/>
</dbReference>
<accession>A0A975D6G7</accession>
<evidence type="ECO:0000256" key="1">
    <source>
        <dbReference type="ARBA" id="ARBA00001526"/>
    </source>
</evidence>
<dbReference type="GO" id="GO:0008800">
    <property type="term" value="F:beta-lactamase activity"/>
    <property type="evidence" value="ECO:0007669"/>
    <property type="project" value="UniProtKB-EC"/>
</dbReference>
<comment type="catalytic activity">
    <reaction evidence="1">
        <text>a beta-lactam + H2O = a substituted beta-amino acid</text>
        <dbReference type="Rhea" id="RHEA:20401"/>
        <dbReference type="ChEBI" id="CHEBI:15377"/>
        <dbReference type="ChEBI" id="CHEBI:35627"/>
        <dbReference type="ChEBI" id="CHEBI:140347"/>
        <dbReference type="EC" id="3.5.2.6"/>
    </reaction>
</comment>
<dbReference type="PRINTS" id="PR00118">
    <property type="entry name" value="BLACTAMASEA"/>
</dbReference>